<comment type="similarity">
    <text evidence="2">Belongs to the 2-oxoacid dehydrogenase family.</text>
</comment>
<dbReference type="Proteomes" id="UP001589818">
    <property type="component" value="Unassembled WGS sequence"/>
</dbReference>
<protein>
    <submittedName>
        <fullName evidence="6">2-oxo acid dehydrogenase subunit E2</fullName>
    </submittedName>
</protein>
<evidence type="ECO:0000313" key="7">
    <source>
        <dbReference type="Proteomes" id="UP001589818"/>
    </source>
</evidence>
<comment type="caution">
    <text evidence="6">The sequence shown here is derived from an EMBL/GenBank/DDBJ whole genome shotgun (WGS) entry which is preliminary data.</text>
</comment>
<name>A0ABV6JHD1_9BACL</name>
<dbReference type="InterPro" id="IPR023213">
    <property type="entry name" value="CAT-like_dom_sf"/>
</dbReference>
<dbReference type="SUPFAM" id="SSF52777">
    <property type="entry name" value="CoA-dependent acyltransferases"/>
    <property type="match status" value="1"/>
</dbReference>
<sequence>MYDSKEALPKPSGTIIQEVGNAQNRIPYYSPSVMHLAAKHGIDLRAVKGSGLYGRITRKDVLDLIRQREAGKIPADSGSLMKAAEADLGSSSQPGFHNPQVPSGNPAATMLIEADVTNLVQLLRGMEETFWQKERVKLSQVPFYLKAIVNGLKEYPAMNAVWESGMIAIKKDIHITITADSGVTSLIEHADGMSIAGFAFKLGRQAANGRRNDVPQPAAVAGGTFAFQAAGPSGPVIAHPAMQEPQSALLFIGTVVQRPVIKNDMIGGRFIVNLCLSTNHHMHDPPVCVSFLNSVKHTLENYDMNTLIY</sequence>
<dbReference type="Pfam" id="PF00198">
    <property type="entry name" value="2-oxoacid_dh"/>
    <property type="match status" value="1"/>
</dbReference>
<dbReference type="InterPro" id="IPR001078">
    <property type="entry name" value="2-oxoacid_DH_actylTfrase"/>
</dbReference>
<dbReference type="RefSeq" id="WP_256555091.1">
    <property type="nucleotide sequence ID" value="NZ_JANHOF010000001.1"/>
</dbReference>
<dbReference type="SUPFAM" id="SSF47005">
    <property type="entry name" value="Peripheral subunit-binding domain of 2-oxo acid dehydrogenase complex"/>
    <property type="match status" value="1"/>
</dbReference>
<accession>A0ABV6JHD1</accession>
<dbReference type="PANTHER" id="PTHR43178:SF5">
    <property type="entry name" value="LIPOAMIDE ACYLTRANSFERASE COMPONENT OF BRANCHED-CHAIN ALPHA-KETO ACID DEHYDROGENASE COMPLEX, MITOCHONDRIAL"/>
    <property type="match status" value="1"/>
</dbReference>
<dbReference type="InterPro" id="IPR004167">
    <property type="entry name" value="PSBD"/>
</dbReference>
<comment type="cofactor">
    <cofactor evidence="1">
        <name>(R)-lipoate</name>
        <dbReference type="ChEBI" id="CHEBI:83088"/>
    </cofactor>
</comment>
<dbReference type="PANTHER" id="PTHR43178">
    <property type="entry name" value="DIHYDROLIPOAMIDE ACETYLTRANSFERASE COMPONENT OF PYRUVATE DEHYDROGENASE COMPLEX"/>
    <property type="match status" value="1"/>
</dbReference>
<dbReference type="Pfam" id="PF02817">
    <property type="entry name" value="E3_binding"/>
    <property type="match status" value="1"/>
</dbReference>
<evidence type="ECO:0000313" key="6">
    <source>
        <dbReference type="EMBL" id="MFC0394874.1"/>
    </source>
</evidence>
<organism evidence="6 7">
    <name type="scientific">Paenibacillus mendelii</name>
    <dbReference type="NCBI Taxonomy" id="206163"/>
    <lineage>
        <taxon>Bacteria</taxon>
        <taxon>Bacillati</taxon>
        <taxon>Bacillota</taxon>
        <taxon>Bacilli</taxon>
        <taxon>Bacillales</taxon>
        <taxon>Paenibacillaceae</taxon>
        <taxon>Paenibacillus</taxon>
    </lineage>
</organism>
<dbReference type="Gene3D" id="4.10.320.10">
    <property type="entry name" value="E3-binding domain"/>
    <property type="match status" value="1"/>
</dbReference>
<evidence type="ECO:0000256" key="2">
    <source>
        <dbReference type="ARBA" id="ARBA00007317"/>
    </source>
</evidence>
<gene>
    <name evidence="6" type="ORF">ACFFJ8_26360</name>
</gene>
<keyword evidence="3" id="KW-0808">Transferase</keyword>
<evidence type="ECO:0000256" key="3">
    <source>
        <dbReference type="ARBA" id="ARBA00022679"/>
    </source>
</evidence>
<keyword evidence="4" id="KW-0012">Acyltransferase</keyword>
<dbReference type="EMBL" id="JBHLVF010000041">
    <property type="protein sequence ID" value="MFC0394874.1"/>
    <property type="molecule type" value="Genomic_DNA"/>
</dbReference>
<dbReference type="Gene3D" id="3.30.559.10">
    <property type="entry name" value="Chloramphenicol acetyltransferase-like domain"/>
    <property type="match status" value="1"/>
</dbReference>
<dbReference type="InterPro" id="IPR050743">
    <property type="entry name" value="2-oxoacid_DH_E2_comp"/>
</dbReference>
<evidence type="ECO:0000259" key="5">
    <source>
        <dbReference type="PROSITE" id="PS51826"/>
    </source>
</evidence>
<reference evidence="6 7" key="1">
    <citation type="submission" date="2024-09" db="EMBL/GenBank/DDBJ databases">
        <authorList>
            <person name="Sun Q."/>
            <person name="Mori K."/>
        </authorList>
    </citation>
    <scope>NUCLEOTIDE SEQUENCE [LARGE SCALE GENOMIC DNA]</scope>
    <source>
        <strain evidence="6 7">CCM 4839</strain>
    </source>
</reference>
<dbReference type="InterPro" id="IPR036625">
    <property type="entry name" value="E3-bd_dom_sf"/>
</dbReference>
<dbReference type="PROSITE" id="PS51826">
    <property type="entry name" value="PSBD"/>
    <property type="match status" value="1"/>
</dbReference>
<evidence type="ECO:0000256" key="4">
    <source>
        <dbReference type="ARBA" id="ARBA00023315"/>
    </source>
</evidence>
<evidence type="ECO:0000256" key="1">
    <source>
        <dbReference type="ARBA" id="ARBA00001938"/>
    </source>
</evidence>
<keyword evidence="7" id="KW-1185">Reference proteome</keyword>
<proteinExistence type="inferred from homology"/>
<feature type="domain" description="Peripheral subunit-binding (PSBD)" evidence="5">
    <location>
        <begin position="28"/>
        <end position="65"/>
    </location>
</feature>